<gene>
    <name evidence="1" type="ORF">METZ01_LOCUS49097</name>
</gene>
<organism evidence="1">
    <name type="scientific">marine metagenome</name>
    <dbReference type="NCBI Taxonomy" id="408172"/>
    <lineage>
        <taxon>unclassified sequences</taxon>
        <taxon>metagenomes</taxon>
        <taxon>ecological metagenomes</taxon>
    </lineage>
</organism>
<proteinExistence type="predicted"/>
<sequence>MLVHLMEWMHSWQLFKCLLVFLLEQLLLANQEPLMPRYMPYQLWL</sequence>
<dbReference type="AlphaFoldDB" id="A0A381S508"/>
<accession>A0A381S508</accession>
<evidence type="ECO:0000313" key="1">
    <source>
        <dbReference type="EMBL" id="SUZ96243.1"/>
    </source>
</evidence>
<protein>
    <submittedName>
        <fullName evidence="1">Uncharacterized protein</fullName>
    </submittedName>
</protein>
<reference evidence="1" key="1">
    <citation type="submission" date="2018-05" db="EMBL/GenBank/DDBJ databases">
        <authorList>
            <person name="Lanie J.A."/>
            <person name="Ng W.-L."/>
            <person name="Kazmierczak K.M."/>
            <person name="Andrzejewski T.M."/>
            <person name="Davidsen T.M."/>
            <person name="Wayne K.J."/>
            <person name="Tettelin H."/>
            <person name="Glass J.I."/>
            <person name="Rusch D."/>
            <person name="Podicherti R."/>
            <person name="Tsui H.-C.T."/>
            <person name="Winkler M.E."/>
        </authorList>
    </citation>
    <scope>NUCLEOTIDE SEQUENCE</scope>
</reference>
<name>A0A381S508_9ZZZZ</name>
<dbReference type="EMBL" id="UINC01002397">
    <property type="protein sequence ID" value="SUZ96243.1"/>
    <property type="molecule type" value="Genomic_DNA"/>
</dbReference>